<dbReference type="Pfam" id="PF01709">
    <property type="entry name" value="Transcrip_reg"/>
    <property type="match status" value="1"/>
</dbReference>
<dbReference type="GO" id="GO:0003677">
    <property type="term" value="F:DNA binding"/>
    <property type="evidence" value="ECO:0007669"/>
    <property type="project" value="UniProtKB-UniRule"/>
</dbReference>
<dbReference type="PANTHER" id="PTHR12532">
    <property type="entry name" value="TRANSLATIONAL ACTIVATOR OF CYTOCHROME C OXIDASE 1"/>
    <property type="match status" value="1"/>
</dbReference>
<evidence type="ECO:0000313" key="9">
    <source>
        <dbReference type="EMBL" id="CEK10964.1"/>
    </source>
</evidence>
<dbReference type="NCBIfam" id="NF001030">
    <property type="entry name" value="PRK00110.1"/>
    <property type="match status" value="1"/>
</dbReference>
<keyword evidence="3 6" id="KW-0805">Transcription regulation</keyword>
<feature type="domain" description="TACO1/YebC-like second and third" evidence="7">
    <location>
        <begin position="84"/>
        <end position="236"/>
    </location>
</feature>
<evidence type="ECO:0000256" key="4">
    <source>
        <dbReference type="ARBA" id="ARBA00023125"/>
    </source>
</evidence>
<dbReference type="SUPFAM" id="SSF75625">
    <property type="entry name" value="YebC-like"/>
    <property type="match status" value="1"/>
</dbReference>
<dbReference type="InterPro" id="IPR029072">
    <property type="entry name" value="YebC-like"/>
</dbReference>
<proteinExistence type="inferred from homology"/>
<dbReference type="PANTHER" id="PTHR12532:SF6">
    <property type="entry name" value="TRANSCRIPTIONAL REGULATORY PROTEIN YEBC-RELATED"/>
    <property type="match status" value="1"/>
</dbReference>
<dbReference type="STRING" id="449.LHA_1933"/>
<evidence type="ECO:0000256" key="5">
    <source>
        <dbReference type="ARBA" id="ARBA00023163"/>
    </source>
</evidence>
<dbReference type="Gene3D" id="1.10.10.200">
    <property type="match status" value="1"/>
</dbReference>
<evidence type="ECO:0000259" key="8">
    <source>
        <dbReference type="Pfam" id="PF20772"/>
    </source>
</evidence>
<dbReference type="NCBIfam" id="TIGR01033">
    <property type="entry name" value="YebC/PmpR family DNA-binding transcriptional regulator"/>
    <property type="match status" value="1"/>
</dbReference>
<dbReference type="RefSeq" id="WP_045106245.1">
    <property type="nucleotide sequence ID" value="NZ_LN681225.1"/>
</dbReference>
<accession>A0A0A8UW17</accession>
<keyword evidence="4 6" id="KW-0238">DNA-binding</keyword>
<dbReference type="InterPro" id="IPR048300">
    <property type="entry name" value="TACO1_YebC-like_2nd/3rd_dom"/>
</dbReference>
<dbReference type="InterPro" id="IPR049083">
    <property type="entry name" value="TACO1_YebC_N"/>
</dbReference>
<evidence type="ECO:0000256" key="6">
    <source>
        <dbReference type="HAMAP-Rule" id="MF_00693"/>
    </source>
</evidence>
<dbReference type="InterPro" id="IPR002876">
    <property type="entry name" value="Transcrip_reg_TACO1-like"/>
</dbReference>
<dbReference type="GO" id="GO:0006355">
    <property type="term" value="P:regulation of DNA-templated transcription"/>
    <property type="evidence" value="ECO:0007669"/>
    <property type="project" value="UniProtKB-UniRule"/>
</dbReference>
<dbReference type="HOGENOM" id="CLU_062974_2_2_6"/>
<evidence type="ECO:0000313" key="10">
    <source>
        <dbReference type="Proteomes" id="UP000032803"/>
    </source>
</evidence>
<protein>
    <recommendedName>
        <fullName evidence="6">Probable transcriptional regulatory protein LHA_1933</fullName>
    </recommendedName>
</protein>
<name>A0A0A8UW17_LEGHA</name>
<evidence type="ECO:0000256" key="1">
    <source>
        <dbReference type="ARBA" id="ARBA00008724"/>
    </source>
</evidence>
<reference evidence="10" key="1">
    <citation type="submission" date="2014-09" db="EMBL/GenBank/DDBJ databases">
        <authorList>
            <person name="Gomez-Valero L."/>
        </authorList>
    </citation>
    <scope>NUCLEOTIDE SEQUENCE [LARGE SCALE GENOMIC DNA]</scope>
    <source>
        <strain evidence="10">ATCC35250</strain>
    </source>
</reference>
<dbReference type="EMBL" id="LN681225">
    <property type="protein sequence ID" value="CEK10964.1"/>
    <property type="molecule type" value="Genomic_DNA"/>
</dbReference>
<comment type="subcellular location">
    <subcellularLocation>
        <location evidence="6">Cytoplasm</location>
    </subcellularLocation>
</comment>
<keyword evidence="2 6" id="KW-0963">Cytoplasm</keyword>
<dbReference type="OrthoDB" id="9781053at2"/>
<comment type="similarity">
    <text evidence="1 6">Belongs to the TACO1 family.</text>
</comment>
<dbReference type="Gene3D" id="3.30.70.980">
    <property type="match status" value="2"/>
</dbReference>
<keyword evidence="5 6" id="KW-0804">Transcription</keyword>
<dbReference type="GO" id="GO:0005829">
    <property type="term" value="C:cytosol"/>
    <property type="evidence" value="ECO:0007669"/>
    <property type="project" value="TreeGrafter"/>
</dbReference>
<gene>
    <name evidence="9" type="ORF">LHA_1933</name>
</gene>
<sequence length="246" mass="26601">MAGHSKWANIKFRKGAQDAKRGKIFTKLIREITVSARMGGAEESSNPRLRDAVSKALKANMKRDTIDNAIKRGAGGLDGANMIEMRYEGYGPGGVAILVDCLSDNKNRTVSDVRHAFTKHGGNLGTDGSVSYLFTKQGEILLAAGQSEESAMEAAIEAGAEDVVVEDNQIEIITADDNYHTVLAAIQGAGYEVEQSHLTMRAQTTVALDKETAESLMKLIDMLEDLDDVQEVHSNAELPETLFETA</sequence>
<dbReference type="FunFam" id="1.10.10.200:FF:000002">
    <property type="entry name" value="Probable transcriptional regulatory protein CLM62_37755"/>
    <property type="match status" value="1"/>
</dbReference>
<dbReference type="InterPro" id="IPR026564">
    <property type="entry name" value="Transcrip_reg_TACO1-like_dom3"/>
</dbReference>
<evidence type="ECO:0000256" key="3">
    <source>
        <dbReference type="ARBA" id="ARBA00023015"/>
    </source>
</evidence>
<dbReference type="AlphaFoldDB" id="A0A0A8UW17"/>
<dbReference type="HAMAP" id="MF_00693">
    <property type="entry name" value="Transcrip_reg_TACO1"/>
    <property type="match status" value="1"/>
</dbReference>
<dbReference type="PATRIC" id="fig|449.7.peg.2201"/>
<organism evidence="9 10">
    <name type="scientific">Legionella hackeliae</name>
    <dbReference type="NCBI Taxonomy" id="449"/>
    <lineage>
        <taxon>Bacteria</taxon>
        <taxon>Pseudomonadati</taxon>
        <taxon>Pseudomonadota</taxon>
        <taxon>Gammaproteobacteria</taxon>
        <taxon>Legionellales</taxon>
        <taxon>Legionellaceae</taxon>
        <taxon>Legionella</taxon>
    </lineage>
</organism>
<evidence type="ECO:0000259" key="7">
    <source>
        <dbReference type="Pfam" id="PF01709"/>
    </source>
</evidence>
<evidence type="ECO:0000256" key="2">
    <source>
        <dbReference type="ARBA" id="ARBA00022490"/>
    </source>
</evidence>
<dbReference type="NCBIfam" id="NF009044">
    <property type="entry name" value="PRK12378.1"/>
    <property type="match status" value="1"/>
</dbReference>
<dbReference type="InterPro" id="IPR017856">
    <property type="entry name" value="Integrase-like_N"/>
</dbReference>
<feature type="domain" description="TACO1/YebC-like N-terminal" evidence="8">
    <location>
        <begin position="5"/>
        <end position="75"/>
    </location>
</feature>
<dbReference type="Proteomes" id="UP000032803">
    <property type="component" value="Chromosome I"/>
</dbReference>
<dbReference type="Pfam" id="PF20772">
    <property type="entry name" value="TACO1_YebC_N"/>
    <property type="match status" value="1"/>
</dbReference>
<keyword evidence="10" id="KW-1185">Reference proteome</keyword>
<dbReference type="KEGG" id="lha:LHA_1933"/>